<accession>A0A1Q3F4Z3</accession>
<keyword evidence="1" id="KW-0732">Signal</keyword>
<protein>
    <submittedName>
        <fullName evidence="2">Putative conserved secreted protein</fullName>
    </submittedName>
</protein>
<evidence type="ECO:0000313" key="2">
    <source>
        <dbReference type="EMBL" id="JAV22626.1"/>
    </source>
</evidence>
<feature type="signal peptide" evidence="1">
    <location>
        <begin position="1"/>
        <end position="23"/>
    </location>
</feature>
<feature type="chain" id="PRO_5013338158" evidence="1">
    <location>
        <begin position="24"/>
        <end position="503"/>
    </location>
</feature>
<dbReference type="EMBL" id="GFDL01012419">
    <property type="protein sequence ID" value="JAV22626.1"/>
    <property type="molecule type" value="Transcribed_RNA"/>
</dbReference>
<organism evidence="2">
    <name type="scientific">Culex tarsalis</name>
    <name type="common">Encephalitis mosquito</name>
    <dbReference type="NCBI Taxonomy" id="7177"/>
    <lineage>
        <taxon>Eukaryota</taxon>
        <taxon>Metazoa</taxon>
        <taxon>Ecdysozoa</taxon>
        <taxon>Arthropoda</taxon>
        <taxon>Hexapoda</taxon>
        <taxon>Insecta</taxon>
        <taxon>Pterygota</taxon>
        <taxon>Neoptera</taxon>
        <taxon>Endopterygota</taxon>
        <taxon>Diptera</taxon>
        <taxon>Nematocera</taxon>
        <taxon>Culicoidea</taxon>
        <taxon>Culicidae</taxon>
        <taxon>Culicinae</taxon>
        <taxon>Culicini</taxon>
        <taxon>Culex</taxon>
        <taxon>Culex</taxon>
    </lineage>
</organism>
<sequence length="503" mass="53971">MNKPFSSCLLLLGLLLHFQPSTAFFGLHVPSNFAPAVEISAACRSIIATYNQIGSRVSALASETFSSPSLNDVAGSFYESYSGLGTRLAVVFFNIQTAANDRNTNIDTLFAAINGSITNAVTFIATNNRTAWTSALSSSTLPDLSPPMLALQNISNALNVDIHPKVMAVRSQNSGPVSATVVYKTLPQSLLSSFASSIQNLQRFENSASLSFVQNVVSTLQNANSRTTSYISTLANTYSTLDASLSTTWEAISALPDRYAADTNLLYKPVTAAMDNFTKQINGFTDLYLGSSATTNTDAVSSLVSSYVRNATSQTQAIGTKLDAFRSKLADQILNTTANMMAVGYKAIDSANKFMLQKSNGIICANTLTEAFIRSFSAVLSSLTDCFKGSDYNLSDGVKTQTAVAADIRNNVLYYLKLLNDMLTSVFNSSPATVRITADAHITSFFSQSSGIIETFSQQLANMYAQLVADYDLLVGRSSYCLATKATESTVLAQDFVTGFDQC</sequence>
<reference evidence="2" key="1">
    <citation type="submission" date="2017-01" db="EMBL/GenBank/DDBJ databases">
        <title>A deep insight into the sialotranscriptome of adult male and female Cluex tarsalis mosquitoes.</title>
        <authorList>
            <person name="Ribeiro J.M."/>
            <person name="Moreira F."/>
            <person name="Bernard K.A."/>
            <person name="Calvo E."/>
        </authorList>
    </citation>
    <scope>NUCLEOTIDE SEQUENCE</scope>
    <source>
        <strain evidence="2">Kern County</strain>
        <tissue evidence="2">Salivary glands</tissue>
    </source>
</reference>
<evidence type="ECO:0000256" key="1">
    <source>
        <dbReference type="SAM" id="SignalP"/>
    </source>
</evidence>
<dbReference type="AlphaFoldDB" id="A0A1Q3F4Z3"/>
<proteinExistence type="predicted"/>
<name>A0A1Q3F4Z3_CULTA</name>